<dbReference type="InterPro" id="IPR027974">
    <property type="entry name" value="DUF4470"/>
</dbReference>
<dbReference type="InterPro" id="IPR002893">
    <property type="entry name" value="Znf_MYND"/>
</dbReference>
<dbReference type="InterPro" id="IPR002563">
    <property type="entry name" value="Flavin_Rdtase-like_dom"/>
</dbReference>
<dbReference type="SUPFAM" id="SSF144232">
    <property type="entry name" value="HIT/MYND zinc finger-like"/>
    <property type="match status" value="1"/>
</dbReference>
<evidence type="ECO:0000256" key="6">
    <source>
        <dbReference type="ARBA" id="ARBA00022833"/>
    </source>
</evidence>
<evidence type="ECO:0000313" key="10">
    <source>
        <dbReference type="EMBL" id="TVY47962.1"/>
    </source>
</evidence>
<evidence type="ECO:0000256" key="2">
    <source>
        <dbReference type="ARBA" id="ARBA00022630"/>
    </source>
</evidence>
<gene>
    <name evidence="10" type="ORF">LOCC1_G002627</name>
</gene>
<dbReference type="Gene3D" id="6.10.140.2220">
    <property type="match status" value="1"/>
</dbReference>
<dbReference type="Pfam" id="PF01753">
    <property type="entry name" value="zf-MYND"/>
    <property type="match status" value="1"/>
</dbReference>
<organism evidence="10 11">
    <name type="scientific">Lachnellula occidentalis</name>
    <dbReference type="NCBI Taxonomy" id="215460"/>
    <lineage>
        <taxon>Eukaryota</taxon>
        <taxon>Fungi</taxon>
        <taxon>Dikarya</taxon>
        <taxon>Ascomycota</taxon>
        <taxon>Pezizomycotina</taxon>
        <taxon>Leotiomycetes</taxon>
        <taxon>Helotiales</taxon>
        <taxon>Lachnaceae</taxon>
        <taxon>Lachnellula</taxon>
    </lineage>
</organism>
<keyword evidence="6" id="KW-0862">Zinc</keyword>
<dbReference type="AlphaFoldDB" id="A0A8H8UH48"/>
<keyword evidence="2" id="KW-0285">Flavoprotein</keyword>
<comment type="cofactor">
    <cofactor evidence="1">
        <name>FMN</name>
        <dbReference type="ChEBI" id="CHEBI:58210"/>
    </cofactor>
</comment>
<comment type="similarity">
    <text evidence="7">Belongs to the flavoredoxin family.</text>
</comment>
<evidence type="ECO:0000256" key="7">
    <source>
        <dbReference type="ARBA" id="ARBA00038054"/>
    </source>
</evidence>
<accession>A0A8H8UH48</accession>
<dbReference type="Proteomes" id="UP000443090">
    <property type="component" value="Unassembled WGS sequence"/>
</dbReference>
<reference evidence="10 11" key="1">
    <citation type="submission" date="2018-05" db="EMBL/GenBank/DDBJ databases">
        <title>Genome sequencing and assembly of the regulated plant pathogen Lachnellula willkommii and related sister species for the development of diagnostic species identification markers.</title>
        <authorList>
            <person name="Giroux E."/>
            <person name="Bilodeau G."/>
        </authorList>
    </citation>
    <scope>NUCLEOTIDE SEQUENCE [LARGE SCALE GENOMIC DNA]</scope>
    <source>
        <strain evidence="10 11">CBS 160.35</strain>
    </source>
</reference>
<comment type="caution">
    <text evidence="10">The sequence shown here is derived from an EMBL/GenBank/DDBJ whole genome shotgun (WGS) entry which is preliminary data.</text>
</comment>
<evidence type="ECO:0000256" key="1">
    <source>
        <dbReference type="ARBA" id="ARBA00001917"/>
    </source>
</evidence>
<keyword evidence="3" id="KW-0288">FMN</keyword>
<evidence type="ECO:0000256" key="3">
    <source>
        <dbReference type="ARBA" id="ARBA00022643"/>
    </source>
</evidence>
<evidence type="ECO:0000256" key="4">
    <source>
        <dbReference type="ARBA" id="ARBA00022723"/>
    </source>
</evidence>
<dbReference type="PANTHER" id="PTHR33798">
    <property type="entry name" value="FLAVOPROTEIN OXYGENASE"/>
    <property type="match status" value="1"/>
</dbReference>
<dbReference type="SUPFAM" id="SSF50475">
    <property type="entry name" value="FMN-binding split barrel"/>
    <property type="match status" value="1"/>
</dbReference>
<dbReference type="GO" id="GO:0010181">
    <property type="term" value="F:FMN binding"/>
    <property type="evidence" value="ECO:0007669"/>
    <property type="project" value="InterPro"/>
</dbReference>
<name>A0A8H8UH48_9HELO</name>
<keyword evidence="4" id="KW-0479">Metal-binding</keyword>
<keyword evidence="11" id="KW-1185">Reference proteome</keyword>
<dbReference type="SMART" id="SM00903">
    <property type="entry name" value="Flavin_Reduct"/>
    <property type="match status" value="1"/>
</dbReference>
<dbReference type="OrthoDB" id="10250990at2759"/>
<feature type="region of interest" description="Disordered" evidence="8">
    <location>
        <begin position="1"/>
        <end position="84"/>
    </location>
</feature>
<dbReference type="Pfam" id="PF14737">
    <property type="entry name" value="DUF4470"/>
    <property type="match status" value="1"/>
</dbReference>
<evidence type="ECO:0000259" key="9">
    <source>
        <dbReference type="SMART" id="SM00903"/>
    </source>
</evidence>
<protein>
    <recommendedName>
        <fullName evidence="9">Flavin reductase like domain-containing protein</fullName>
    </recommendedName>
</protein>
<dbReference type="GO" id="GO:0008270">
    <property type="term" value="F:zinc ion binding"/>
    <property type="evidence" value="ECO:0007669"/>
    <property type="project" value="UniProtKB-KW"/>
</dbReference>
<dbReference type="PANTHER" id="PTHR33798:SF5">
    <property type="entry name" value="FLAVIN REDUCTASE LIKE DOMAIN-CONTAINING PROTEIN"/>
    <property type="match status" value="1"/>
</dbReference>
<feature type="domain" description="Flavin reductase like" evidence="9">
    <location>
        <begin position="105"/>
        <end position="252"/>
    </location>
</feature>
<keyword evidence="5" id="KW-0863">Zinc-finger</keyword>
<feature type="compositionally biased region" description="Basic and acidic residues" evidence="8">
    <location>
        <begin position="34"/>
        <end position="45"/>
    </location>
</feature>
<evidence type="ECO:0000313" key="11">
    <source>
        <dbReference type="Proteomes" id="UP000443090"/>
    </source>
</evidence>
<dbReference type="EMBL" id="QGMI01000065">
    <property type="protein sequence ID" value="TVY47962.1"/>
    <property type="molecule type" value="Genomic_DNA"/>
</dbReference>
<dbReference type="Pfam" id="PF01613">
    <property type="entry name" value="Flavin_Reduct"/>
    <property type="match status" value="1"/>
</dbReference>
<dbReference type="InterPro" id="IPR012349">
    <property type="entry name" value="Split_barrel_FMN-bd"/>
</dbReference>
<proteinExistence type="inferred from homology"/>
<evidence type="ECO:0000256" key="5">
    <source>
        <dbReference type="ARBA" id="ARBA00022771"/>
    </source>
</evidence>
<feature type="compositionally biased region" description="Polar residues" evidence="8">
    <location>
        <begin position="20"/>
        <end position="32"/>
    </location>
</feature>
<evidence type="ECO:0000256" key="8">
    <source>
        <dbReference type="SAM" id="MobiDB-lite"/>
    </source>
</evidence>
<sequence>MRKALSIRSIPSKSAKKPTTHGSQARMTSTKSPFELKPKYADFRKVQASRPDFDPNLPITYTKNPDPDWKYGKGSSDTSSREKSHIEIDPYEDGRPMISNYKLLVSGVPRPISFVSTVSKDGTRNLAPFSYFQVVDHDPPIFVIGFSGRAGRPKDTIRNLVETGECVISVVSEHMIEAVNATSLDIPFGKSEWELSGMHAAPSSTVKAERVKEAIFSVEGKLLEMKDMNYGHAKLGKPFGSLAIIQATRFWVREDAMGENGEEIDLSVMRPLYCSKACQEDDWKRHKADCKKSAIKYEKLYADFVLLEPAVKGMYGGWNNHDGLIYLTNMEHWPMHHYNERVFKVLWSTTPARDILNLAKNEGMNYQKNLDLCFTTAADLRSVMTTVNGLPSNYEARCSMIVNDADELLTFRNILILILALENQEGMFTDAIVHLWYSASLTLACYAQITMASLKIKDLFHGLLVDCPETEAATHPYSIPGAKSRMYITLSLEQLKMFFELFALGRSMELCEKNRRFSMGEDCDPQDTGILRPYGASVTGFTKPNRTFYATNQNWISGYLPRPTDSVDLLRLAKFANAHGLPKNDINGALYHFTTSMVNKFCDRLKTHDLVFSLGSQYASSLPENIEGRNAQKNDSQKVWGFDRIELGTNMIEGVLNTEFIFSFTPILRTSAENPHATISLIVPTEQFRSEDSIPRRAAQNMLPWRSICFKAHMTEQKLMQERIRKVQDMIDKADLNWDNISNAKGVGRVMNYNHKEGTLTVPTFSKSHLD</sequence>
<dbReference type="Gene3D" id="2.30.110.10">
    <property type="entry name" value="Electron Transport, Fmn-binding Protein, Chain A"/>
    <property type="match status" value="1"/>
</dbReference>